<dbReference type="InterPro" id="IPR003593">
    <property type="entry name" value="AAA+_ATPase"/>
</dbReference>
<dbReference type="Gene3D" id="1.10.8.60">
    <property type="match status" value="1"/>
</dbReference>
<gene>
    <name evidence="3" type="ORF">QBC38DRAFT_134839</name>
</gene>
<dbReference type="GO" id="GO:0005524">
    <property type="term" value="F:ATP binding"/>
    <property type="evidence" value="ECO:0007669"/>
    <property type="project" value="InterPro"/>
</dbReference>
<evidence type="ECO:0000313" key="3">
    <source>
        <dbReference type="EMBL" id="KAK4221303.1"/>
    </source>
</evidence>
<dbReference type="Pfam" id="PF00004">
    <property type="entry name" value="AAA"/>
    <property type="match status" value="1"/>
</dbReference>
<feature type="region of interest" description="Disordered" evidence="1">
    <location>
        <begin position="717"/>
        <end position="747"/>
    </location>
</feature>
<dbReference type="InterPro" id="IPR052895">
    <property type="entry name" value="HetReg/Transcr_Mod"/>
</dbReference>
<dbReference type="InterPro" id="IPR010730">
    <property type="entry name" value="HET"/>
</dbReference>
<dbReference type="GO" id="GO:0016887">
    <property type="term" value="F:ATP hydrolysis activity"/>
    <property type="evidence" value="ECO:0007669"/>
    <property type="project" value="InterPro"/>
</dbReference>
<evidence type="ECO:0000259" key="2">
    <source>
        <dbReference type="SMART" id="SM00382"/>
    </source>
</evidence>
<dbReference type="InterPro" id="IPR003959">
    <property type="entry name" value="ATPase_AAA_core"/>
</dbReference>
<organism evidence="3 4">
    <name type="scientific">Podospora fimiseda</name>
    <dbReference type="NCBI Taxonomy" id="252190"/>
    <lineage>
        <taxon>Eukaryota</taxon>
        <taxon>Fungi</taxon>
        <taxon>Dikarya</taxon>
        <taxon>Ascomycota</taxon>
        <taxon>Pezizomycotina</taxon>
        <taxon>Sordariomycetes</taxon>
        <taxon>Sordariomycetidae</taxon>
        <taxon>Sordariales</taxon>
        <taxon>Podosporaceae</taxon>
        <taxon>Podospora</taxon>
    </lineage>
</organism>
<dbReference type="SMART" id="SM00382">
    <property type="entry name" value="AAA"/>
    <property type="match status" value="1"/>
</dbReference>
<reference evidence="3" key="2">
    <citation type="submission" date="2023-05" db="EMBL/GenBank/DDBJ databases">
        <authorList>
            <consortium name="Lawrence Berkeley National Laboratory"/>
            <person name="Steindorff A."/>
            <person name="Hensen N."/>
            <person name="Bonometti L."/>
            <person name="Westerberg I."/>
            <person name="Brannstrom I.O."/>
            <person name="Guillou S."/>
            <person name="Cros-Aarteil S."/>
            <person name="Calhoun S."/>
            <person name="Haridas S."/>
            <person name="Kuo A."/>
            <person name="Mondo S."/>
            <person name="Pangilinan J."/>
            <person name="Riley R."/>
            <person name="Labutti K."/>
            <person name="Andreopoulos B."/>
            <person name="Lipzen A."/>
            <person name="Chen C."/>
            <person name="Yanf M."/>
            <person name="Daum C."/>
            <person name="Ng V."/>
            <person name="Clum A."/>
            <person name="Ohm R."/>
            <person name="Martin F."/>
            <person name="Silar P."/>
            <person name="Natvig D."/>
            <person name="Lalanne C."/>
            <person name="Gautier V."/>
            <person name="Ament-Velasquez S.L."/>
            <person name="Kruys A."/>
            <person name="Hutchinson M.I."/>
            <person name="Powell A.J."/>
            <person name="Barry K."/>
            <person name="Miller A.N."/>
            <person name="Grigoriev I.V."/>
            <person name="Debuchy R."/>
            <person name="Gladieux P."/>
            <person name="Thoren M.H."/>
            <person name="Johannesson H."/>
        </authorList>
    </citation>
    <scope>NUCLEOTIDE SEQUENCE</scope>
    <source>
        <strain evidence="3">CBS 990.96</strain>
    </source>
</reference>
<sequence>MQPEIPSWFLNHCVKTAEELQSTKINLSIDSTDALEDIENQDGKSEEESSSELPIFEIDPIIYDQLQVVLNGTVNSSTDSPFFRETVVFLTEPPSKSFNWNDSPLFSLYRYPIFLDAVVKQFAREISADLITMTMDDIGDLCQTFLSQANKPLGSFQNDVDVYFGQDSDEPCSGTSFPFAHLLQCAIRKTTNGSKGSDTQKPLIIYMSESHQRQRYLHSYERRSNRKYDNYLLSRLAAIQSICETIKTQEMTSQTLLIISSQNLEEQQGLYFPNDSALKLLFKTASRIILTPIKNPVQTELFSNRSLNLGFTQPNIRGLQREIRRATGNLLSPPLQPYTKLENKSEVSESFLGSEVLDDKELGMLANGISPRLVSQSTSIDQILMVAARRKELLSTWQEEEEDAEGIWKDFRAEVQAKIQEIEENTSLEREQELLQFLVKPGLLTSGWSDVVLEDDIQDSVLQFVRQFTDSQSRRGILSRSRIGGALLYGPPGTGKTHLARVIAQECNITVISVSSADIQGIWAGETEKTVKALFNLGRLLFPSAIFIDEADSLLGARQSSRTQMTWERTRINQFLGEMDGLVKQDNSPMMLLATNFPQHLDRAVLRRAPFKIHIGLPRKAGRKHMLRLFLREDLCSDEVNWDELAERTIGFSGADIQTLCLQAALICEAANIKAAETNGEYTLTPIHFEKAFQRTAPTVTREALVEIRQFAMENDSNTFEKMNIPDSDGERPSKEDPTEERTQTDHFNRVPEAQTNDETGRAIEVKKNSILNGTTESDLTPLYSSLNPEGNRIRVLSLDETAADSDDSIHSIPKWKLETVSLDDMAQWYVPVYQKRSINYGMSQERRPENAAMPKVSWAAGAVERLVQAGVVEEKASEALNRRWLYDLPLQILPIKARYNWGDYIAMSYTWGDPTPEHTILLNGHEVKVRTNLYTMLEQLRTSPELKRPSIKIWIDALCIDQDDHAEKEIQVGKMDLVYKNALSVCVWLGPPPSTNAFNAALDVAQEWLTGHRDTATKDMPDLFRNTTELVFNALRTVSTALVNLPYWARLWTTQELVLATSLMFWYGDRRFTPQDIKILSRAPESWSMMNTKTPNPPNSIYVSRANILKDAGWKHSMNKLSFRDRRPGSTDAIDMGLTIQISRNCLATDPRDKVYGILALLPVQLAKTIRLSYSSSQTAWDTYTDFSRSWILHAGNLNIWNYFFDALHFTVSGDTHLPSWVFDLGAQAHDATLPICSTSGVMPDGLDFHGRANADRRQKPTFSHDGRILYCEGIIIDEVKSLSFSYIQSTQEQALSSYFRQFGLETAHSQPIQPQSFVDEHTKAALARVIHMDPEYDYLSSDGCLLNLFWRSETNSALHTMIDTTQAEEDINESMARAATKLALATAHAVLHQNSNFKIRGIPLQAFFTSPDGRFRPNGTTERDLRKLALGRFCTTKGEKIGKVPERTEIGDKIVVIFACNSPVVVRRKGDHYRVLGTCFVDGLMMGEAVGMLERGEVKAEMISFC</sequence>
<dbReference type="PANTHER" id="PTHR24148">
    <property type="entry name" value="ANKYRIN REPEAT DOMAIN-CONTAINING PROTEIN 39 HOMOLOG-RELATED"/>
    <property type="match status" value="1"/>
</dbReference>
<dbReference type="Pfam" id="PF06985">
    <property type="entry name" value="HET"/>
    <property type="match status" value="1"/>
</dbReference>
<dbReference type="EMBL" id="MU865562">
    <property type="protein sequence ID" value="KAK4221303.1"/>
    <property type="molecule type" value="Genomic_DNA"/>
</dbReference>
<feature type="compositionally biased region" description="Basic and acidic residues" evidence="1">
    <location>
        <begin position="729"/>
        <end position="747"/>
    </location>
</feature>
<evidence type="ECO:0000313" key="4">
    <source>
        <dbReference type="Proteomes" id="UP001301958"/>
    </source>
</evidence>
<feature type="domain" description="AAA+ ATPase" evidence="2">
    <location>
        <begin position="482"/>
        <end position="619"/>
    </location>
</feature>
<proteinExistence type="predicted"/>
<comment type="caution">
    <text evidence="3">The sequence shown here is derived from an EMBL/GenBank/DDBJ whole genome shotgun (WGS) entry which is preliminary data.</text>
</comment>
<name>A0AAN7BES9_9PEZI</name>
<dbReference type="InterPro" id="IPR041569">
    <property type="entry name" value="AAA_lid_3"/>
</dbReference>
<dbReference type="Proteomes" id="UP001301958">
    <property type="component" value="Unassembled WGS sequence"/>
</dbReference>
<protein>
    <recommendedName>
        <fullName evidence="2">AAA+ ATPase domain-containing protein</fullName>
    </recommendedName>
</protein>
<dbReference type="Gene3D" id="3.40.50.300">
    <property type="entry name" value="P-loop containing nucleotide triphosphate hydrolases"/>
    <property type="match status" value="1"/>
</dbReference>
<evidence type="ECO:0000256" key="1">
    <source>
        <dbReference type="SAM" id="MobiDB-lite"/>
    </source>
</evidence>
<accession>A0AAN7BES9</accession>
<dbReference type="PANTHER" id="PTHR24148:SF73">
    <property type="entry name" value="HET DOMAIN PROTEIN (AFU_ORTHOLOGUE AFUA_8G01020)"/>
    <property type="match status" value="1"/>
</dbReference>
<keyword evidence="4" id="KW-1185">Reference proteome</keyword>
<dbReference type="InterPro" id="IPR027417">
    <property type="entry name" value="P-loop_NTPase"/>
</dbReference>
<dbReference type="SUPFAM" id="SSF52540">
    <property type="entry name" value="P-loop containing nucleoside triphosphate hydrolases"/>
    <property type="match status" value="1"/>
</dbReference>
<reference evidence="3" key="1">
    <citation type="journal article" date="2023" name="Mol. Phylogenet. Evol.">
        <title>Genome-scale phylogeny and comparative genomics of the fungal order Sordariales.</title>
        <authorList>
            <person name="Hensen N."/>
            <person name="Bonometti L."/>
            <person name="Westerberg I."/>
            <person name="Brannstrom I.O."/>
            <person name="Guillou S."/>
            <person name="Cros-Aarteil S."/>
            <person name="Calhoun S."/>
            <person name="Haridas S."/>
            <person name="Kuo A."/>
            <person name="Mondo S."/>
            <person name="Pangilinan J."/>
            <person name="Riley R."/>
            <person name="LaButti K."/>
            <person name="Andreopoulos B."/>
            <person name="Lipzen A."/>
            <person name="Chen C."/>
            <person name="Yan M."/>
            <person name="Daum C."/>
            <person name="Ng V."/>
            <person name="Clum A."/>
            <person name="Steindorff A."/>
            <person name="Ohm R.A."/>
            <person name="Martin F."/>
            <person name="Silar P."/>
            <person name="Natvig D.O."/>
            <person name="Lalanne C."/>
            <person name="Gautier V."/>
            <person name="Ament-Velasquez S.L."/>
            <person name="Kruys A."/>
            <person name="Hutchinson M.I."/>
            <person name="Powell A.J."/>
            <person name="Barry K."/>
            <person name="Miller A.N."/>
            <person name="Grigoriev I.V."/>
            <person name="Debuchy R."/>
            <person name="Gladieux P."/>
            <person name="Hiltunen Thoren M."/>
            <person name="Johannesson H."/>
        </authorList>
    </citation>
    <scope>NUCLEOTIDE SEQUENCE</scope>
    <source>
        <strain evidence="3">CBS 990.96</strain>
    </source>
</reference>
<dbReference type="Pfam" id="PF17862">
    <property type="entry name" value="AAA_lid_3"/>
    <property type="match status" value="1"/>
</dbReference>